<reference evidence="3" key="1">
    <citation type="submission" date="2016-10" db="EMBL/GenBank/DDBJ databases">
        <authorList>
            <person name="de Groot N.N."/>
        </authorList>
    </citation>
    <scope>NUCLEOTIDE SEQUENCE [LARGE SCALE GENOMIC DNA]</scope>
    <source>
        <strain evidence="3">BP1-145</strain>
    </source>
</reference>
<organism evidence="2 3">
    <name type="scientific">Prevotella communis</name>
    <dbReference type="NCBI Taxonomy" id="2913614"/>
    <lineage>
        <taxon>Bacteria</taxon>
        <taxon>Pseudomonadati</taxon>
        <taxon>Bacteroidota</taxon>
        <taxon>Bacteroidia</taxon>
        <taxon>Bacteroidales</taxon>
        <taxon>Prevotellaceae</taxon>
        <taxon>Prevotella</taxon>
    </lineage>
</organism>
<dbReference type="RefSeq" id="WP_091852435.1">
    <property type="nucleotide sequence ID" value="NZ_CP091791.1"/>
</dbReference>
<feature type="transmembrane region" description="Helical" evidence="1">
    <location>
        <begin position="21"/>
        <end position="45"/>
    </location>
</feature>
<accession>A0A1H0EZA5</accession>
<dbReference type="EMBL" id="FNIW01000004">
    <property type="protein sequence ID" value="SDN87671.1"/>
    <property type="molecule type" value="Genomic_DNA"/>
</dbReference>
<proteinExistence type="predicted"/>
<comment type="caution">
    <text evidence="2">The sequence shown here is derived from an EMBL/GenBank/DDBJ whole genome shotgun (WGS) entry which is preliminary data.</text>
</comment>
<evidence type="ECO:0000313" key="3">
    <source>
        <dbReference type="Proteomes" id="UP000199134"/>
    </source>
</evidence>
<keyword evidence="1" id="KW-1133">Transmembrane helix</keyword>
<protein>
    <submittedName>
        <fullName evidence="2">Uncharacterized protein</fullName>
    </submittedName>
</protein>
<name>A0A1H0EZA5_9BACT</name>
<dbReference type="AlphaFoldDB" id="A0A1H0EZA5"/>
<feature type="transmembrane region" description="Helical" evidence="1">
    <location>
        <begin position="96"/>
        <end position="118"/>
    </location>
</feature>
<keyword evidence="1" id="KW-0472">Membrane</keyword>
<feature type="transmembrane region" description="Helical" evidence="1">
    <location>
        <begin position="51"/>
        <end position="75"/>
    </location>
</feature>
<dbReference type="Proteomes" id="UP000199134">
    <property type="component" value="Unassembled WGS sequence"/>
</dbReference>
<evidence type="ECO:0000256" key="1">
    <source>
        <dbReference type="SAM" id="Phobius"/>
    </source>
</evidence>
<gene>
    <name evidence="2" type="ORF">SAMN04487900_104127</name>
</gene>
<evidence type="ECO:0000313" key="2">
    <source>
        <dbReference type="EMBL" id="SDN87671.1"/>
    </source>
</evidence>
<keyword evidence="1" id="KW-0812">Transmembrane</keyword>
<sequence>MRKKKKIKINFFDFLYYAVDAGGFGVEFIMMPILWIILLSMSLILPLINPSFISIGFIALAIGAGLMDYLMRCYFYKREDAIWKHFDKTKYRKATWRWGFVGLWIFLWVVLPLIVIGLCVRG</sequence>